<name>A0AAF0FMP4_9EURY</name>
<comment type="similarity">
    <text evidence="2">Belongs to the major facilitator superfamily. EmrB family.</text>
</comment>
<keyword evidence="5 8" id="KW-0812">Transmembrane</keyword>
<feature type="transmembrane region" description="Helical" evidence="8">
    <location>
        <begin position="145"/>
        <end position="166"/>
    </location>
</feature>
<feature type="transmembrane region" description="Helical" evidence="8">
    <location>
        <begin position="172"/>
        <end position="190"/>
    </location>
</feature>
<dbReference type="SUPFAM" id="SSF103473">
    <property type="entry name" value="MFS general substrate transporter"/>
    <property type="match status" value="2"/>
</dbReference>
<dbReference type="InterPro" id="IPR011701">
    <property type="entry name" value="MFS"/>
</dbReference>
<dbReference type="EMBL" id="CP091092">
    <property type="protein sequence ID" value="WFN36307.1"/>
    <property type="molecule type" value="Genomic_DNA"/>
</dbReference>
<feature type="transmembrane region" description="Helical" evidence="8">
    <location>
        <begin position="50"/>
        <end position="70"/>
    </location>
</feature>
<feature type="transmembrane region" description="Helical" evidence="8">
    <location>
        <begin position="211"/>
        <end position="231"/>
    </location>
</feature>
<feature type="transmembrane region" description="Helical" evidence="8">
    <location>
        <begin position="12"/>
        <end position="38"/>
    </location>
</feature>
<feature type="transmembrane region" description="Helical" evidence="8">
    <location>
        <begin position="452"/>
        <end position="475"/>
    </location>
</feature>
<keyword evidence="11" id="KW-1185">Reference proteome</keyword>
<dbReference type="RefSeq" id="WP_278099144.1">
    <property type="nucleotide sequence ID" value="NZ_CP091092.1"/>
</dbReference>
<organism evidence="10 11">
    <name type="scientific">Methanomicrobium antiquum</name>
    <dbReference type="NCBI Taxonomy" id="487686"/>
    <lineage>
        <taxon>Archaea</taxon>
        <taxon>Methanobacteriati</taxon>
        <taxon>Methanobacteriota</taxon>
        <taxon>Stenosarchaea group</taxon>
        <taxon>Methanomicrobia</taxon>
        <taxon>Methanomicrobiales</taxon>
        <taxon>Methanomicrobiaceae</taxon>
        <taxon>Methanomicrobium</taxon>
    </lineage>
</organism>
<proteinExistence type="inferred from homology"/>
<evidence type="ECO:0000256" key="4">
    <source>
        <dbReference type="ARBA" id="ARBA00022475"/>
    </source>
</evidence>
<evidence type="ECO:0000256" key="5">
    <source>
        <dbReference type="ARBA" id="ARBA00022692"/>
    </source>
</evidence>
<dbReference type="PANTHER" id="PTHR42718:SF9">
    <property type="entry name" value="MAJOR FACILITATOR SUPERFAMILY MULTIDRUG TRANSPORTER MFSC"/>
    <property type="match status" value="1"/>
</dbReference>
<feature type="transmembrane region" description="Helical" evidence="8">
    <location>
        <begin position="366"/>
        <end position="389"/>
    </location>
</feature>
<dbReference type="Gene3D" id="1.20.1250.20">
    <property type="entry name" value="MFS general substrate transporter like domains"/>
    <property type="match status" value="1"/>
</dbReference>
<dbReference type="InterPro" id="IPR020846">
    <property type="entry name" value="MFS_dom"/>
</dbReference>
<evidence type="ECO:0000259" key="9">
    <source>
        <dbReference type="PROSITE" id="PS50850"/>
    </source>
</evidence>
<evidence type="ECO:0000313" key="11">
    <source>
        <dbReference type="Proteomes" id="UP001218895"/>
    </source>
</evidence>
<keyword evidence="6 8" id="KW-1133">Transmembrane helix</keyword>
<dbReference type="PROSITE" id="PS50850">
    <property type="entry name" value="MFS"/>
    <property type="match status" value="1"/>
</dbReference>
<dbReference type="PRINTS" id="PR01036">
    <property type="entry name" value="TCRTETB"/>
</dbReference>
<dbReference type="GO" id="GO:0022857">
    <property type="term" value="F:transmembrane transporter activity"/>
    <property type="evidence" value="ECO:0007669"/>
    <property type="project" value="InterPro"/>
</dbReference>
<dbReference type="InterPro" id="IPR004638">
    <property type="entry name" value="EmrB-like"/>
</dbReference>
<evidence type="ECO:0000256" key="6">
    <source>
        <dbReference type="ARBA" id="ARBA00022989"/>
    </source>
</evidence>
<feature type="transmembrane region" description="Helical" evidence="8">
    <location>
        <begin position="275"/>
        <end position="299"/>
    </location>
</feature>
<evidence type="ECO:0000313" key="10">
    <source>
        <dbReference type="EMBL" id="WFN36307.1"/>
    </source>
</evidence>
<feature type="transmembrane region" description="Helical" evidence="8">
    <location>
        <begin position="340"/>
        <end position="360"/>
    </location>
</feature>
<evidence type="ECO:0000256" key="3">
    <source>
        <dbReference type="ARBA" id="ARBA00022448"/>
    </source>
</evidence>
<gene>
    <name evidence="10" type="ORF">L1994_09175</name>
</gene>
<feature type="domain" description="Major facilitator superfamily (MFS) profile" evidence="9">
    <location>
        <begin position="16"/>
        <end position="480"/>
    </location>
</feature>
<keyword evidence="3" id="KW-0813">Transport</keyword>
<dbReference type="Gene3D" id="1.20.1720.10">
    <property type="entry name" value="Multidrug resistance protein D"/>
    <property type="match status" value="1"/>
</dbReference>
<protein>
    <submittedName>
        <fullName evidence="10">MFS transporter</fullName>
    </submittedName>
</protein>
<sequence>MHNSEDNSKKNGFFLLVLSISLATFMSSLDGTIVNIALPTISESFDVSTSSVSWVATIYLLVMAGCLLIFGKLSDSVGFKKIFLSGFIVFTAGSFACGFIPDFFSSFDSLIGSRALQAVGGAMITAIAPAMIAAYVPFNMKGKAMGIVMTVASLGMALGPTLGGILTQYLSWHWVFFINVPVGIFAVALGTKVIPNENGSKNNDGFDKKGAFLIFAGLALLLFGISEGQAMGWTNPAIVVSVILALILLALFVFNELKDKNPLLELSLFKSKNFILMNSIVALIFFSFAGINYLMPFYLEYVLGYDTSSAGFILTSLSFSMMIAGILAGLLFNKTGGKKLTILAAFLIAGGYFMMTRLHADTGLSFVIVCLILIGFGLGLLVTPLFNMIMNSTAKNYQGMVSSLTSLERFAPMTIGIAVYNLVLIQGVLAISSHHGITTTAPVNIKLEILSAGFDFAFFIAFIVGMIVFILSFFVKEEVHPDYLEKADDDSAIMASL</sequence>
<feature type="transmembrane region" description="Helical" evidence="8">
    <location>
        <begin position="237"/>
        <end position="254"/>
    </location>
</feature>
<dbReference type="CDD" id="cd17321">
    <property type="entry name" value="MFS_MMR_MDR_like"/>
    <property type="match status" value="1"/>
</dbReference>
<feature type="transmembrane region" description="Helical" evidence="8">
    <location>
        <begin position="311"/>
        <end position="333"/>
    </location>
</feature>
<dbReference type="InterPro" id="IPR036259">
    <property type="entry name" value="MFS_trans_sf"/>
</dbReference>
<dbReference type="KEGG" id="manq:L1994_09175"/>
<keyword evidence="4" id="KW-1003">Cell membrane</keyword>
<evidence type="ECO:0000256" key="1">
    <source>
        <dbReference type="ARBA" id="ARBA00004651"/>
    </source>
</evidence>
<dbReference type="Proteomes" id="UP001218895">
    <property type="component" value="Chromosome"/>
</dbReference>
<dbReference type="GeneID" id="79950567"/>
<feature type="transmembrane region" description="Helical" evidence="8">
    <location>
        <begin position="116"/>
        <end position="138"/>
    </location>
</feature>
<keyword evidence="7 8" id="KW-0472">Membrane</keyword>
<dbReference type="PANTHER" id="PTHR42718">
    <property type="entry name" value="MAJOR FACILITATOR SUPERFAMILY MULTIDRUG TRANSPORTER MFSC"/>
    <property type="match status" value="1"/>
</dbReference>
<dbReference type="NCBIfam" id="TIGR00711">
    <property type="entry name" value="efflux_EmrB"/>
    <property type="match status" value="1"/>
</dbReference>
<accession>A0AAF0FMP4</accession>
<dbReference type="GO" id="GO:0005886">
    <property type="term" value="C:plasma membrane"/>
    <property type="evidence" value="ECO:0007669"/>
    <property type="project" value="UniProtKB-SubCell"/>
</dbReference>
<feature type="transmembrane region" description="Helical" evidence="8">
    <location>
        <begin position="410"/>
        <end position="432"/>
    </location>
</feature>
<evidence type="ECO:0000256" key="7">
    <source>
        <dbReference type="ARBA" id="ARBA00023136"/>
    </source>
</evidence>
<evidence type="ECO:0000256" key="2">
    <source>
        <dbReference type="ARBA" id="ARBA00008537"/>
    </source>
</evidence>
<feature type="transmembrane region" description="Helical" evidence="8">
    <location>
        <begin position="82"/>
        <end position="104"/>
    </location>
</feature>
<evidence type="ECO:0000256" key="8">
    <source>
        <dbReference type="SAM" id="Phobius"/>
    </source>
</evidence>
<dbReference type="AlphaFoldDB" id="A0AAF0FMP4"/>
<reference evidence="10" key="1">
    <citation type="submission" date="2022-01" db="EMBL/GenBank/DDBJ databases">
        <title>Complete genome of Methanomicrobium antiquum DSM 21220.</title>
        <authorList>
            <person name="Chen S.-C."/>
            <person name="You Y.-T."/>
            <person name="Zhou Y.-Z."/>
            <person name="Lai M.-C."/>
        </authorList>
    </citation>
    <scope>NUCLEOTIDE SEQUENCE</scope>
    <source>
        <strain evidence="10">DSM 21220</strain>
    </source>
</reference>
<dbReference type="Pfam" id="PF07690">
    <property type="entry name" value="MFS_1"/>
    <property type="match status" value="1"/>
</dbReference>
<comment type="subcellular location">
    <subcellularLocation>
        <location evidence="1">Cell membrane</location>
        <topology evidence="1">Multi-pass membrane protein</topology>
    </subcellularLocation>
</comment>